<dbReference type="EMBL" id="CM007382">
    <property type="protein sequence ID" value="ONK77088.1"/>
    <property type="molecule type" value="Genomic_DNA"/>
</dbReference>
<dbReference type="Proteomes" id="UP000243459">
    <property type="component" value="Chromosome 2"/>
</dbReference>
<organism evidence="3 4">
    <name type="scientific">Asparagus officinalis</name>
    <name type="common">Garden asparagus</name>
    <dbReference type="NCBI Taxonomy" id="4686"/>
    <lineage>
        <taxon>Eukaryota</taxon>
        <taxon>Viridiplantae</taxon>
        <taxon>Streptophyta</taxon>
        <taxon>Embryophyta</taxon>
        <taxon>Tracheophyta</taxon>
        <taxon>Spermatophyta</taxon>
        <taxon>Magnoliopsida</taxon>
        <taxon>Liliopsida</taxon>
        <taxon>Asparagales</taxon>
        <taxon>Asparagaceae</taxon>
        <taxon>Asparagoideae</taxon>
        <taxon>Asparagus</taxon>
    </lineage>
</organism>
<accession>A0A5P1FFE9</accession>
<reference evidence="4" key="1">
    <citation type="journal article" date="2017" name="Nat. Commun.">
        <title>The asparagus genome sheds light on the origin and evolution of a young Y chromosome.</title>
        <authorList>
            <person name="Harkess A."/>
            <person name="Zhou J."/>
            <person name="Xu C."/>
            <person name="Bowers J.E."/>
            <person name="Van der Hulst R."/>
            <person name="Ayyampalayam S."/>
            <person name="Mercati F."/>
            <person name="Riccardi P."/>
            <person name="McKain M.R."/>
            <person name="Kakrana A."/>
            <person name="Tang H."/>
            <person name="Ray J."/>
            <person name="Groenendijk J."/>
            <person name="Arikit S."/>
            <person name="Mathioni S.M."/>
            <person name="Nakano M."/>
            <person name="Shan H."/>
            <person name="Telgmann-Rauber A."/>
            <person name="Kanno A."/>
            <person name="Yue Z."/>
            <person name="Chen H."/>
            <person name="Li W."/>
            <person name="Chen Y."/>
            <person name="Xu X."/>
            <person name="Zhang Y."/>
            <person name="Luo S."/>
            <person name="Chen H."/>
            <person name="Gao J."/>
            <person name="Mao Z."/>
            <person name="Pires J.C."/>
            <person name="Luo M."/>
            <person name="Kudrna D."/>
            <person name="Wing R.A."/>
            <person name="Meyers B.C."/>
            <person name="Yi K."/>
            <person name="Kong H."/>
            <person name="Lavrijsen P."/>
            <person name="Sunseri F."/>
            <person name="Falavigna A."/>
            <person name="Ye Y."/>
            <person name="Leebens-Mack J.H."/>
            <person name="Chen G."/>
        </authorList>
    </citation>
    <scope>NUCLEOTIDE SEQUENCE [LARGE SCALE GENOMIC DNA]</scope>
    <source>
        <strain evidence="4">cv. DH0086</strain>
    </source>
</reference>
<dbReference type="InterPro" id="IPR000571">
    <property type="entry name" value="Znf_CCCH"/>
</dbReference>
<protein>
    <recommendedName>
        <fullName evidence="2">C3H1-type domain-containing protein</fullName>
    </recommendedName>
</protein>
<proteinExistence type="predicted"/>
<keyword evidence="1" id="KW-0479">Metal-binding</keyword>
<keyword evidence="4" id="KW-1185">Reference proteome</keyword>
<gene>
    <name evidence="3" type="ORF">A4U43_C02F2980</name>
</gene>
<feature type="domain" description="C3H1-type" evidence="2">
    <location>
        <begin position="1"/>
        <end position="25"/>
    </location>
</feature>
<dbReference type="Gramene" id="ONK77088">
    <property type="protein sequence ID" value="ONK77088"/>
    <property type="gene ID" value="A4U43_C02F2980"/>
</dbReference>
<dbReference type="AlphaFoldDB" id="A0A5P1FFE9"/>
<name>A0A5P1FFE9_ASPOF</name>
<evidence type="ECO:0000259" key="2">
    <source>
        <dbReference type="PROSITE" id="PS50103"/>
    </source>
</evidence>
<keyword evidence="1" id="KW-0862">Zinc</keyword>
<evidence type="ECO:0000313" key="3">
    <source>
        <dbReference type="EMBL" id="ONK77088.1"/>
    </source>
</evidence>
<sequence length="98" mass="10964">MKLDRPIIKGFCKNDNRCRFLHDLNEDKLDAAMASPQPSPLDFRTPLGSLLMSPLSPMNQRAAATTELMLAGDESRFMGQSRIDQSEFDVVCCHVSFS</sequence>
<dbReference type="PROSITE" id="PS50103">
    <property type="entry name" value="ZF_C3H1"/>
    <property type="match status" value="1"/>
</dbReference>
<feature type="zinc finger region" description="C3H1-type" evidence="1">
    <location>
        <begin position="1"/>
        <end position="25"/>
    </location>
</feature>
<keyword evidence="1" id="KW-0863">Zinc-finger</keyword>
<evidence type="ECO:0000313" key="4">
    <source>
        <dbReference type="Proteomes" id="UP000243459"/>
    </source>
</evidence>
<evidence type="ECO:0000256" key="1">
    <source>
        <dbReference type="PROSITE-ProRule" id="PRU00723"/>
    </source>
</evidence>
<dbReference type="GO" id="GO:0008270">
    <property type="term" value="F:zinc ion binding"/>
    <property type="evidence" value="ECO:0007669"/>
    <property type="project" value="UniProtKB-KW"/>
</dbReference>